<name>A0A1M6MCV9_9ACTN</name>
<gene>
    <name evidence="2" type="ORF">SAMN02745244_03318</name>
</gene>
<dbReference type="EMBL" id="FQZG01000085">
    <property type="protein sequence ID" value="SHJ81229.1"/>
    <property type="molecule type" value="Genomic_DNA"/>
</dbReference>
<dbReference type="STRING" id="1123357.SAMN02745244_03318"/>
<evidence type="ECO:0000313" key="2">
    <source>
        <dbReference type="EMBL" id="SHJ81229.1"/>
    </source>
</evidence>
<dbReference type="AlphaFoldDB" id="A0A1M6MCV9"/>
<dbReference type="InterPro" id="IPR012337">
    <property type="entry name" value="RNaseH-like_sf"/>
</dbReference>
<accession>A0A1M6MCV9</accession>
<dbReference type="InterPro" id="IPR018977">
    <property type="entry name" value="NurA_domain"/>
</dbReference>
<organism evidence="2 3">
    <name type="scientific">Tessaracoccus bendigoensis DSM 12906</name>
    <dbReference type="NCBI Taxonomy" id="1123357"/>
    <lineage>
        <taxon>Bacteria</taxon>
        <taxon>Bacillati</taxon>
        <taxon>Actinomycetota</taxon>
        <taxon>Actinomycetes</taxon>
        <taxon>Propionibacteriales</taxon>
        <taxon>Propionibacteriaceae</taxon>
        <taxon>Tessaracoccus</taxon>
    </lineage>
</organism>
<dbReference type="RefSeq" id="WP_073190493.1">
    <property type="nucleotide sequence ID" value="NZ_FQZG01000085.1"/>
</dbReference>
<dbReference type="Pfam" id="PF09376">
    <property type="entry name" value="NurA"/>
    <property type="match status" value="1"/>
</dbReference>
<dbReference type="Proteomes" id="UP000184512">
    <property type="component" value="Unassembled WGS sequence"/>
</dbReference>
<feature type="domain" description="NurA" evidence="1">
    <location>
        <begin position="147"/>
        <end position="286"/>
    </location>
</feature>
<proteinExistence type="predicted"/>
<dbReference type="SUPFAM" id="SSF53098">
    <property type="entry name" value="Ribonuclease H-like"/>
    <property type="match status" value="1"/>
</dbReference>
<sequence length="333" mass="36223">MRFSVDGWAPDYGSSLQEVEELAESEAKLDEGVEVAAERWAPVPPSTVQAPDTILFVDGVRRVEARLWLDLGDEAQPGLCASYAAGVVRSTAKAATVEIAEVRRALLSTADDVDDIATRLGSWTAVHAKPDADKPVFDLLSLALQQKLSELEIVCAANARAANPEDEDDLLVIDGPLHGRTKVPRAIGMIKTQQSAYLKAELNRVVGALAPGERTPMFRLETSWKRYTWYLRLPGAGGSPWAGIVRVECSPDLSVEEAVRTASLSQAVLPRYASESFKDPRAPQNLYPIGGLERTLRHRLGDAQLLRRALIAATGRSWAIASLDVATTRCCLR</sequence>
<evidence type="ECO:0000313" key="3">
    <source>
        <dbReference type="Proteomes" id="UP000184512"/>
    </source>
</evidence>
<keyword evidence="3" id="KW-1185">Reference proteome</keyword>
<reference evidence="3" key="1">
    <citation type="submission" date="2016-11" db="EMBL/GenBank/DDBJ databases">
        <authorList>
            <person name="Varghese N."/>
            <person name="Submissions S."/>
        </authorList>
    </citation>
    <scope>NUCLEOTIDE SEQUENCE [LARGE SCALE GENOMIC DNA]</scope>
    <source>
        <strain evidence="3">DSM 12906</strain>
    </source>
</reference>
<protein>
    <recommendedName>
        <fullName evidence="1">NurA domain-containing protein</fullName>
    </recommendedName>
</protein>
<evidence type="ECO:0000259" key="1">
    <source>
        <dbReference type="Pfam" id="PF09376"/>
    </source>
</evidence>